<evidence type="ECO:0000313" key="2">
    <source>
        <dbReference type="Proteomes" id="UP000288805"/>
    </source>
</evidence>
<sequence length="320" mass="36032">MSSVFSISSMVPSSNISHFKLYKSKCKSSPDPNCAFTHCKISRGIPLITKSIHPISRNKPHSALKFTARYNFESFDEENTKNFDWNDEREIEDMGSPWEGAVVYKRNPSILHVEHCTTLERLGLGKLSTEISKSRASVMGLRVTKAVKDYPQGTPVHISIDVTRKKHKLRLDGLLRTVITLGCNRCGEPAAECIFSNFSLLLTEEPIEEQEVINMGVIFGEDDKLKTSTESSEEDDEASIDLDDWLYFPPEETEIDISKHIRDMVHLEITINAVCDSRCKGICLKCGINLNTASCNCSKEEVREKGYGPLGVLRKQIQQK</sequence>
<reference evidence="1 2" key="1">
    <citation type="journal article" date="2018" name="PLoS Genet.">
        <title>Population sequencing reveals clonal diversity and ancestral inbreeding in the grapevine cultivar Chardonnay.</title>
        <authorList>
            <person name="Roach M.J."/>
            <person name="Johnson D.L."/>
            <person name="Bohlmann J."/>
            <person name="van Vuuren H.J."/>
            <person name="Jones S.J."/>
            <person name="Pretorius I.S."/>
            <person name="Schmidt S.A."/>
            <person name="Borneman A.R."/>
        </authorList>
    </citation>
    <scope>NUCLEOTIDE SEQUENCE [LARGE SCALE GENOMIC DNA]</scope>
    <source>
        <strain evidence="2">cv. Chardonnay</strain>
        <tissue evidence="1">Leaf</tissue>
    </source>
</reference>
<dbReference type="PANTHER" id="PTHR34374">
    <property type="entry name" value="LARGE RIBOSOMAL RNA SUBUNIT ACCUMULATION PROTEIN YCED HOMOLOG 1, CHLOROPLASTIC"/>
    <property type="match status" value="1"/>
</dbReference>
<dbReference type="AlphaFoldDB" id="A0A438I5H4"/>
<accession>A0A438I5H4</accession>
<gene>
    <name evidence="1" type="primary">VvCHDp000962_1</name>
    <name evidence="1" type="ORF">CK203_030113</name>
</gene>
<protein>
    <submittedName>
        <fullName evidence="1">Large ribosomal RNA subunit accumulation protein YCED-like 1, chloroplastic</fullName>
    </submittedName>
</protein>
<name>A0A438I5H4_VITVI</name>
<evidence type="ECO:0000313" key="1">
    <source>
        <dbReference type="EMBL" id="RVW91919.1"/>
    </source>
</evidence>
<dbReference type="Pfam" id="PF02620">
    <property type="entry name" value="YceD"/>
    <property type="match status" value="1"/>
</dbReference>
<comment type="caution">
    <text evidence="1">The sequence shown here is derived from an EMBL/GenBank/DDBJ whole genome shotgun (WGS) entry which is preliminary data.</text>
</comment>
<dbReference type="EMBL" id="QGNW01000141">
    <property type="protein sequence ID" value="RVW91919.1"/>
    <property type="molecule type" value="Genomic_DNA"/>
</dbReference>
<proteinExistence type="predicted"/>
<organism evidence="1 2">
    <name type="scientific">Vitis vinifera</name>
    <name type="common">Grape</name>
    <dbReference type="NCBI Taxonomy" id="29760"/>
    <lineage>
        <taxon>Eukaryota</taxon>
        <taxon>Viridiplantae</taxon>
        <taxon>Streptophyta</taxon>
        <taxon>Embryophyta</taxon>
        <taxon>Tracheophyta</taxon>
        <taxon>Spermatophyta</taxon>
        <taxon>Magnoliopsida</taxon>
        <taxon>eudicotyledons</taxon>
        <taxon>Gunneridae</taxon>
        <taxon>Pentapetalae</taxon>
        <taxon>rosids</taxon>
        <taxon>Vitales</taxon>
        <taxon>Vitaceae</taxon>
        <taxon>Viteae</taxon>
        <taxon>Vitis</taxon>
    </lineage>
</organism>
<dbReference type="PANTHER" id="PTHR34374:SF1">
    <property type="entry name" value="LARGE RIBOSOMAL RNA SUBUNIT ACCUMULATION PROTEIN YCED HOMOLOG 1, CHLOROPLASTIC"/>
    <property type="match status" value="1"/>
</dbReference>
<dbReference type="Proteomes" id="UP000288805">
    <property type="component" value="Unassembled WGS sequence"/>
</dbReference>
<dbReference type="InterPro" id="IPR003772">
    <property type="entry name" value="YceD"/>
</dbReference>